<name>R9PEF9_PSEHS</name>
<dbReference type="eggNOG" id="KOG4299">
    <property type="taxonomic scope" value="Eukaryota"/>
</dbReference>
<feature type="region of interest" description="Disordered" evidence="1">
    <location>
        <begin position="337"/>
        <end position="357"/>
    </location>
</feature>
<sequence>MLAPARADYFAAYTTERSTKPVPVELARPRRASLLAGLLRSPEVDAEPSSAEHSENGHFAVGTTSSRPTISSRIRNLQALFRQDRGVLVESNHNLMTPTGLVSTPAPSLPPNWYELAIKARTATLREAQHKMSTPAPVPSEAASEGQTASISNEDGGTVRADALEGSKEPVLAPETSLVPKAEPVVEPLALTDAPSATEASAEQPSQALAGGLVSGPGPNDSEPSAVQEMAPASSVIDQTVVAALSAKTLDHAAPDGDPLRTEIMGPPPSLPADSAYPPLNPVASDTPAPAPIPKRRGPAAAVNGTQRKAAPSQAPADFVPPTNINGKMPYALFQTVKKTAPTDSPQANVDVDRSRR</sequence>
<evidence type="ECO:0000313" key="3">
    <source>
        <dbReference type="Proteomes" id="UP000014071"/>
    </source>
</evidence>
<feature type="region of interest" description="Disordered" evidence="1">
    <location>
        <begin position="252"/>
        <end position="324"/>
    </location>
</feature>
<dbReference type="GeneID" id="24109346"/>
<gene>
    <name evidence="2" type="ORF">PHSY_004060</name>
</gene>
<reference evidence="3" key="1">
    <citation type="journal article" date="2013" name="Genome Announc.">
        <title>Draft genome sequence of the basidiomycetous yeast-like fungus Pseudozyma hubeiensis SY62, which produces an abundant amount of the biosurfactant mannosylerythritol lipids.</title>
        <authorList>
            <person name="Konishi M."/>
            <person name="Hatada Y."/>
            <person name="Horiuchi J."/>
        </authorList>
    </citation>
    <scope>NUCLEOTIDE SEQUENCE [LARGE SCALE GENOMIC DNA]</scope>
    <source>
        <strain evidence="3">SY62</strain>
    </source>
</reference>
<accession>R9PEF9</accession>
<feature type="region of interest" description="Disordered" evidence="1">
    <location>
        <begin position="43"/>
        <end position="68"/>
    </location>
</feature>
<protein>
    <submittedName>
        <fullName evidence="2">Uncharacterized protein</fullName>
    </submittedName>
</protein>
<feature type="compositionally biased region" description="Basic and acidic residues" evidence="1">
    <location>
        <begin position="252"/>
        <end position="261"/>
    </location>
</feature>
<dbReference type="AlphaFoldDB" id="R9PEF9"/>
<evidence type="ECO:0000256" key="1">
    <source>
        <dbReference type="SAM" id="MobiDB-lite"/>
    </source>
</evidence>
<feature type="region of interest" description="Disordered" evidence="1">
    <location>
        <begin position="194"/>
        <end position="231"/>
    </location>
</feature>
<dbReference type="OrthoDB" id="10636361at2759"/>
<proteinExistence type="predicted"/>
<organism evidence="2 3">
    <name type="scientific">Pseudozyma hubeiensis (strain SY62)</name>
    <name type="common">Yeast</name>
    <dbReference type="NCBI Taxonomy" id="1305764"/>
    <lineage>
        <taxon>Eukaryota</taxon>
        <taxon>Fungi</taxon>
        <taxon>Dikarya</taxon>
        <taxon>Basidiomycota</taxon>
        <taxon>Ustilaginomycotina</taxon>
        <taxon>Ustilaginomycetes</taxon>
        <taxon>Ustilaginales</taxon>
        <taxon>Ustilaginaceae</taxon>
        <taxon>Pseudozyma</taxon>
    </lineage>
</organism>
<evidence type="ECO:0000313" key="2">
    <source>
        <dbReference type="EMBL" id="GAC96480.1"/>
    </source>
</evidence>
<dbReference type="EMBL" id="DF238801">
    <property type="protein sequence ID" value="GAC96480.1"/>
    <property type="molecule type" value="Genomic_DNA"/>
</dbReference>
<dbReference type="Proteomes" id="UP000014071">
    <property type="component" value="Unassembled WGS sequence"/>
</dbReference>
<keyword evidence="3" id="KW-1185">Reference proteome</keyword>
<dbReference type="RefSeq" id="XP_012190067.1">
    <property type="nucleotide sequence ID" value="XM_012334677.1"/>
</dbReference>
<feature type="region of interest" description="Disordered" evidence="1">
    <location>
        <begin position="129"/>
        <end position="156"/>
    </location>
</feature>
<feature type="compositionally biased region" description="Polar residues" evidence="1">
    <location>
        <begin position="198"/>
        <end position="207"/>
    </location>
</feature>
<dbReference type="HOGENOM" id="CLU_776413_0_0_1"/>
<feature type="compositionally biased region" description="Polar residues" evidence="1">
    <location>
        <begin position="145"/>
        <end position="155"/>
    </location>
</feature>